<evidence type="ECO:0000256" key="10">
    <source>
        <dbReference type="PROSITE-ProRule" id="PRU00470"/>
    </source>
</evidence>
<dbReference type="STRING" id="3880.A0A072V7X4"/>
<feature type="domain" description="SBP-type" evidence="13">
    <location>
        <begin position="136"/>
        <end position="213"/>
    </location>
</feature>
<feature type="region of interest" description="Disordered" evidence="11">
    <location>
        <begin position="364"/>
        <end position="383"/>
    </location>
</feature>
<feature type="compositionally biased region" description="Basic residues" evidence="11">
    <location>
        <begin position="203"/>
        <end position="213"/>
    </location>
</feature>
<evidence type="ECO:0000313" key="14">
    <source>
        <dbReference type="EMBL" id="KEH37736.1"/>
    </source>
</evidence>
<proteinExistence type="predicted"/>
<dbReference type="HOGENOM" id="CLU_006255_3_0_1"/>
<sequence>MDADFEGKNQHLYEAVVPEMKGAVGRGSKDWDLNDWRWDGDLFTAKQLNSVPTDCRNRQFLPEIRENVDVSNNLISGEGSRELEKRRRGFGGEGLEMNDDFGSLNLNLGGQVYPIMDGEEKSGKKTKIAPVPTSNRAVCQVEDCRADLSNAKDYHRRHKVCDVHSKASKALVGSVMQRFCQQCSRFHVLQEFDEGKRSCRRRLAGHNKRRRKTHPDTAVVNGGSPNEERGSSYLLMSLLRILSNMHSNGPDHTRNLDGLSHLIGNLTSLAGTFNGRNIASLLEGPQELVKAGTSGAAQNVPNSNPNGAEPSRPDSSIEMTNGLIHQDPPESRLQCATVPANHLTQKCIPSSSVGVGCLKPPLIPQSSNLVPSRGSLPPRPVATETTVGRNRLCNIDLNNVYDDGQDYVENPENSNPPLALGVESRDHSSFVQYESLKSSPPQTSRNSDSTSTQSPSSSSGEGQSRTDRIVFKLFGKDPNDIPHVLRSQVLSWLSNSPTEIESYIRPGCIILTICLRLENSAWDELCYNLGPSLRKLLAASNDSLWRTGWIYTRVQHSVAILYNGQLVLDVPSRLGSPQNCQILCIKPLAVSANEDVKFTVKGLSLFLSSARLLCALEGKYLVEDMCYDLIDGADAAIGHHELQTLSFSCHIPNMTGRGFIEVEDNSLSSCSFPFIVAEQEICSEICSLETIIEAAETADDIQIKAKLMEEKTRAMNFVQEMGWLLHRIRIKFRLGPMTPVQDRFHLNRYTWLVGFSMDHDWCAVMKKLLDTIFEGEVDTGEHISAELALLNMGLLHKAVKRNCRPMVELLLNFVPVKASDGGDSKEMQVNKVPDGFLFRPDTVGPAGLTPLHVAASMNGYETVLDALTDDPGMVGIEAWKSAKDNTGLTPNDYASLRGHYSYIQLVQRKTSKSSQTQHVLDIPGTLVDGNTMKQSDGHKSSKVLSLHTEKIATTAIPNHCGICQQKLAYGSVGGMRRALVYRPAMLSMVAIAAVCVCVALLFKSSPRVSYVFQPFSWESLDYGSI</sequence>
<comment type="subcellular location">
    <subcellularLocation>
        <location evidence="2">Cell membrane</location>
        <topology evidence="2">Peripheral membrane protein</topology>
    </subcellularLocation>
    <subcellularLocation>
        <location evidence="1">Nucleus</location>
    </subcellularLocation>
</comment>
<dbReference type="Proteomes" id="UP000002051">
    <property type="component" value="Chromosome 2"/>
</dbReference>
<evidence type="ECO:0000256" key="3">
    <source>
        <dbReference type="ARBA" id="ARBA00022723"/>
    </source>
</evidence>
<feature type="compositionally biased region" description="Low complexity" evidence="11">
    <location>
        <begin position="443"/>
        <end position="463"/>
    </location>
</feature>
<evidence type="ECO:0000259" key="13">
    <source>
        <dbReference type="PROSITE" id="PS51141"/>
    </source>
</evidence>
<dbReference type="OrthoDB" id="514967at2759"/>
<evidence type="ECO:0000256" key="8">
    <source>
        <dbReference type="ARBA" id="ARBA00023163"/>
    </source>
</evidence>
<feature type="transmembrane region" description="Helical" evidence="12">
    <location>
        <begin position="984"/>
        <end position="1002"/>
    </location>
</feature>
<dbReference type="GO" id="GO:0001216">
    <property type="term" value="F:DNA-binding transcription activator activity"/>
    <property type="evidence" value="ECO:0000318"/>
    <property type="project" value="GO_Central"/>
</dbReference>
<dbReference type="Gene3D" id="1.25.40.20">
    <property type="entry name" value="Ankyrin repeat-containing domain"/>
    <property type="match status" value="1"/>
</dbReference>
<dbReference type="GO" id="GO:0005634">
    <property type="term" value="C:nucleus"/>
    <property type="evidence" value="ECO:0000318"/>
    <property type="project" value="GO_Central"/>
</dbReference>
<organism evidence="14 17">
    <name type="scientific">Medicago truncatula</name>
    <name type="common">Barrel medic</name>
    <name type="synonym">Medicago tribuloides</name>
    <dbReference type="NCBI Taxonomy" id="3880"/>
    <lineage>
        <taxon>Eukaryota</taxon>
        <taxon>Viridiplantae</taxon>
        <taxon>Streptophyta</taxon>
        <taxon>Embryophyta</taxon>
        <taxon>Tracheophyta</taxon>
        <taxon>Spermatophyta</taxon>
        <taxon>Magnoliopsida</taxon>
        <taxon>eudicotyledons</taxon>
        <taxon>Gunneridae</taxon>
        <taxon>Pentapetalae</taxon>
        <taxon>rosids</taxon>
        <taxon>fabids</taxon>
        <taxon>Fabales</taxon>
        <taxon>Fabaceae</taxon>
        <taxon>Papilionoideae</taxon>
        <taxon>50 kb inversion clade</taxon>
        <taxon>NPAAA clade</taxon>
        <taxon>Hologalegina</taxon>
        <taxon>IRL clade</taxon>
        <taxon>Trifolieae</taxon>
        <taxon>Medicago</taxon>
    </lineage>
</organism>
<feature type="region of interest" description="Disordered" evidence="11">
    <location>
        <begin position="203"/>
        <end position="228"/>
    </location>
</feature>
<name>A0A072V7X4_MEDTR</name>
<dbReference type="FunFam" id="4.10.1100.10:FF:000001">
    <property type="entry name" value="Squamosa promoter-binding-like protein 14"/>
    <property type="match status" value="1"/>
</dbReference>
<evidence type="ECO:0000256" key="9">
    <source>
        <dbReference type="ARBA" id="ARBA00023242"/>
    </source>
</evidence>
<evidence type="ECO:0000313" key="16">
    <source>
        <dbReference type="EnsemblPlants" id="KEH37736"/>
    </source>
</evidence>
<reference evidence="16" key="3">
    <citation type="submission" date="2015-04" db="UniProtKB">
        <authorList>
            <consortium name="EnsemblPlants"/>
        </authorList>
    </citation>
    <scope>IDENTIFICATION</scope>
    <source>
        <strain evidence="16">cv. Jemalong A17</strain>
    </source>
</reference>
<dbReference type="GO" id="GO:0005886">
    <property type="term" value="C:plasma membrane"/>
    <property type="evidence" value="ECO:0007669"/>
    <property type="project" value="UniProtKB-SubCell"/>
</dbReference>
<dbReference type="InterPro" id="IPR036770">
    <property type="entry name" value="Ankyrin_rpt-contain_sf"/>
</dbReference>
<evidence type="ECO:0000256" key="5">
    <source>
        <dbReference type="ARBA" id="ARBA00022833"/>
    </source>
</evidence>
<evidence type="ECO:0000313" key="15">
    <source>
        <dbReference type="EMBL" id="RHN73828.1"/>
    </source>
</evidence>
<dbReference type="AlphaFoldDB" id="A0A072V7X4"/>
<evidence type="ECO:0000256" key="12">
    <source>
        <dbReference type="SAM" id="Phobius"/>
    </source>
</evidence>
<keyword evidence="12" id="KW-1133">Transmembrane helix</keyword>
<accession>A0A072V7X4</accession>
<keyword evidence="7" id="KW-0238">DNA-binding</keyword>
<evidence type="ECO:0000256" key="1">
    <source>
        <dbReference type="ARBA" id="ARBA00004123"/>
    </source>
</evidence>
<dbReference type="GO" id="GO:0008270">
    <property type="term" value="F:zinc ion binding"/>
    <property type="evidence" value="ECO:0007669"/>
    <property type="project" value="UniProtKB-KW"/>
</dbReference>
<dbReference type="Gene3D" id="4.10.1100.10">
    <property type="entry name" value="Transcription factor, SBP-box domain"/>
    <property type="match status" value="1"/>
</dbReference>
<evidence type="ECO:0000256" key="11">
    <source>
        <dbReference type="SAM" id="MobiDB-lite"/>
    </source>
</evidence>
<dbReference type="InterPro" id="IPR044817">
    <property type="entry name" value="SBP-like"/>
</dbReference>
<dbReference type="PROSITE" id="PS51141">
    <property type="entry name" value="ZF_SBP"/>
    <property type="match status" value="1"/>
</dbReference>
<keyword evidence="5" id="KW-0862">Zinc</keyword>
<dbReference type="EMBL" id="PSQE01000002">
    <property type="protein sequence ID" value="RHN73828.1"/>
    <property type="molecule type" value="Genomic_DNA"/>
</dbReference>
<dbReference type="Pfam" id="PF26102">
    <property type="entry name" value="Ig_SPL7"/>
    <property type="match status" value="1"/>
</dbReference>
<dbReference type="Proteomes" id="UP000265566">
    <property type="component" value="Chromosome 2"/>
</dbReference>
<dbReference type="Pfam" id="PF03110">
    <property type="entry name" value="SBP"/>
    <property type="match status" value="1"/>
</dbReference>
<evidence type="ECO:0000313" key="17">
    <source>
        <dbReference type="Proteomes" id="UP000002051"/>
    </source>
</evidence>
<dbReference type="PANTHER" id="PTHR31251">
    <property type="entry name" value="SQUAMOSA PROMOTER-BINDING-LIKE PROTEIN 4"/>
    <property type="match status" value="1"/>
</dbReference>
<feature type="region of interest" description="Disordered" evidence="11">
    <location>
        <begin position="292"/>
        <end position="330"/>
    </location>
</feature>
<dbReference type="InterPro" id="IPR004333">
    <property type="entry name" value="SBP_dom"/>
</dbReference>
<feature type="compositionally biased region" description="Polar residues" evidence="11">
    <location>
        <begin position="429"/>
        <end position="442"/>
    </location>
</feature>
<feature type="compositionally biased region" description="Polar residues" evidence="11">
    <location>
        <begin position="295"/>
        <end position="306"/>
    </location>
</feature>
<dbReference type="EMBL" id="CM001218">
    <property type="protein sequence ID" value="KEH37736.1"/>
    <property type="molecule type" value="Genomic_DNA"/>
</dbReference>
<gene>
    <name evidence="16" type="primary">25486629</name>
    <name evidence="14" type="ordered locus">MTR_2g046550</name>
    <name evidence="15" type="ORF">MtrunA17_Chr2g0302791</name>
</gene>
<dbReference type="GO" id="GO:0000976">
    <property type="term" value="F:transcription cis-regulatory region binding"/>
    <property type="evidence" value="ECO:0000318"/>
    <property type="project" value="GO_Central"/>
</dbReference>
<keyword evidence="12" id="KW-0472">Membrane</keyword>
<keyword evidence="12" id="KW-0812">Transmembrane</keyword>
<keyword evidence="9" id="KW-0539">Nucleus</keyword>
<keyword evidence="17" id="KW-1185">Reference proteome</keyword>
<evidence type="ECO:0000256" key="7">
    <source>
        <dbReference type="ARBA" id="ARBA00023125"/>
    </source>
</evidence>
<reference evidence="14 17" key="2">
    <citation type="journal article" date="2014" name="BMC Genomics">
        <title>An improved genome release (version Mt4.0) for the model legume Medicago truncatula.</title>
        <authorList>
            <person name="Tang H."/>
            <person name="Krishnakumar V."/>
            <person name="Bidwell S."/>
            <person name="Rosen B."/>
            <person name="Chan A."/>
            <person name="Zhou S."/>
            <person name="Gentzbittel L."/>
            <person name="Childs K.L."/>
            <person name="Yandell M."/>
            <person name="Gundlach H."/>
            <person name="Mayer K.F."/>
            <person name="Schwartz D.C."/>
            <person name="Town C.D."/>
        </authorList>
    </citation>
    <scope>GENOME REANNOTATION</scope>
    <source>
        <strain evidence="14">A17</strain>
        <strain evidence="16 17">cv. Jemalong A17</strain>
    </source>
</reference>
<feature type="region of interest" description="Disordered" evidence="11">
    <location>
        <begin position="404"/>
        <end position="464"/>
    </location>
</feature>
<evidence type="ECO:0000256" key="6">
    <source>
        <dbReference type="ARBA" id="ARBA00023015"/>
    </source>
</evidence>
<dbReference type="EnsemblPlants" id="KEH37736">
    <property type="protein sequence ID" value="KEH37736"/>
    <property type="gene ID" value="MTR_2g046550"/>
</dbReference>
<dbReference type="Gramene" id="rna9703">
    <property type="protein sequence ID" value="RHN73828.1"/>
    <property type="gene ID" value="gene9703"/>
</dbReference>
<reference evidence="15" key="4">
    <citation type="journal article" date="2018" name="Nat. Plants">
        <title>Whole-genome landscape of Medicago truncatula symbiotic genes.</title>
        <authorList>
            <person name="Pecrix Y."/>
            <person name="Gamas P."/>
            <person name="Carrere S."/>
        </authorList>
    </citation>
    <scope>NUCLEOTIDE SEQUENCE</scope>
    <source>
        <tissue evidence="15">Leaves</tissue>
    </source>
</reference>
<keyword evidence="3" id="KW-0479">Metal-binding</keyword>
<dbReference type="KEGG" id="mtr:25486629"/>
<dbReference type="PANTHER" id="PTHR31251:SF86">
    <property type="entry name" value="SQUAMOSA PROMOTER-BINDING-LIKE PROTEIN 1"/>
    <property type="match status" value="1"/>
</dbReference>
<protein>
    <submittedName>
        <fullName evidence="15">Putative transcription factor SBP family</fullName>
    </submittedName>
    <submittedName>
        <fullName evidence="14">Squamosa promoter-binding-like protein</fullName>
    </submittedName>
</protein>
<dbReference type="InterPro" id="IPR036893">
    <property type="entry name" value="SBP_sf"/>
</dbReference>
<keyword evidence="4 10" id="KW-0863">Zinc-finger</keyword>
<evidence type="ECO:0000256" key="2">
    <source>
        <dbReference type="ARBA" id="ARBA00004202"/>
    </source>
</evidence>
<reference evidence="14 17" key="1">
    <citation type="journal article" date="2011" name="Nature">
        <title>The Medicago genome provides insight into the evolution of rhizobial symbioses.</title>
        <authorList>
            <person name="Young N.D."/>
            <person name="Debelle F."/>
            <person name="Oldroyd G.E."/>
            <person name="Geurts R."/>
            <person name="Cannon S.B."/>
            <person name="Udvardi M.K."/>
            <person name="Benedito V.A."/>
            <person name="Mayer K.F."/>
            <person name="Gouzy J."/>
            <person name="Schoof H."/>
            <person name="Van de Peer Y."/>
            <person name="Proost S."/>
            <person name="Cook D.R."/>
            <person name="Meyers B.C."/>
            <person name="Spannagl M."/>
            <person name="Cheung F."/>
            <person name="De Mita S."/>
            <person name="Krishnakumar V."/>
            <person name="Gundlach H."/>
            <person name="Zhou S."/>
            <person name="Mudge J."/>
            <person name="Bharti A.K."/>
            <person name="Murray J.D."/>
            <person name="Naoumkina M.A."/>
            <person name="Rosen B."/>
            <person name="Silverstein K.A."/>
            <person name="Tang H."/>
            <person name="Rombauts S."/>
            <person name="Zhao P.X."/>
            <person name="Zhou P."/>
            <person name="Barbe V."/>
            <person name="Bardou P."/>
            <person name="Bechner M."/>
            <person name="Bellec A."/>
            <person name="Berger A."/>
            <person name="Berges H."/>
            <person name="Bidwell S."/>
            <person name="Bisseling T."/>
            <person name="Choisne N."/>
            <person name="Couloux A."/>
            <person name="Denny R."/>
            <person name="Deshpande S."/>
            <person name="Dai X."/>
            <person name="Doyle J.J."/>
            <person name="Dudez A.M."/>
            <person name="Farmer A.D."/>
            <person name="Fouteau S."/>
            <person name="Franken C."/>
            <person name="Gibelin C."/>
            <person name="Gish J."/>
            <person name="Goldstein S."/>
            <person name="Gonzalez A.J."/>
            <person name="Green P.J."/>
            <person name="Hallab A."/>
            <person name="Hartog M."/>
            <person name="Hua A."/>
            <person name="Humphray S.J."/>
            <person name="Jeong D.H."/>
            <person name="Jing Y."/>
            <person name="Jocker A."/>
            <person name="Kenton S.M."/>
            <person name="Kim D.J."/>
            <person name="Klee K."/>
            <person name="Lai H."/>
            <person name="Lang C."/>
            <person name="Lin S."/>
            <person name="Macmil S.L."/>
            <person name="Magdelenat G."/>
            <person name="Matthews L."/>
            <person name="McCorrison J."/>
            <person name="Monaghan E.L."/>
            <person name="Mun J.H."/>
            <person name="Najar F.Z."/>
            <person name="Nicholson C."/>
            <person name="Noirot C."/>
            <person name="O'Bleness M."/>
            <person name="Paule C.R."/>
            <person name="Poulain J."/>
            <person name="Prion F."/>
            <person name="Qin B."/>
            <person name="Qu C."/>
            <person name="Retzel E.F."/>
            <person name="Riddle C."/>
            <person name="Sallet E."/>
            <person name="Samain S."/>
            <person name="Samson N."/>
            <person name="Sanders I."/>
            <person name="Saurat O."/>
            <person name="Scarpelli C."/>
            <person name="Schiex T."/>
            <person name="Segurens B."/>
            <person name="Severin A.J."/>
            <person name="Sherrier D.J."/>
            <person name="Shi R."/>
            <person name="Sims S."/>
            <person name="Singer S.R."/>
            <person name="Sinharoy S."/>
            <person name="Sterck L."/>
            <person name="Viollet A."/>
            <person name="Wang B.B."/>
            <person name="Wang K."/>
            <person name="Wang M."/>
            <person name="Wang X."/>
            <person name="Warfsmann J."/>
            <person name="Weissenbach J."/>
            <person name="White D.D."/>
            <person name="White J.D."/>
            <person name="Wiley G.B."/>
            <person name="Wincker P."/>
            <person name="Xing Y."/>
            <person name="Yang L."/>
            <person name="Yao Z."/>
            <person name="Ying F."/>
            <person name="Zhai J."/>
            <person name="Zhou L."/>
            <person name="Zuber A."/>
            <person name="Denarie J."/>
            <person name="Dixon R.A."/>
            <person name="May G.D."/>
            <person name="Schwartz D.C."/>
            <person name="Rogers J."/>
            <person name="Quetier F."/>
            <person name="Town C.D."/>
            <person name="Roe B.A."/>
        </authorList>
    </citation>
    <scope>NUCLEOTIDE SEQUENCE [LARGE SCALE GENOMIC DNA]</scope>
    <source>
        <strain evidence="14">A17</strain>
        <strain evidence="16 17">cv. Jemalong A17</strain>
    </source>
</reference>
<keyword evidence="8" id="KW-0804">Transcription</keyword>
<keyword evidence="6" id="KW-0805">Transcription regulation</keyword>
<dbReference type="SUPFAM" id="SSF48403">
    <property type="entry name" value="Ankyrin repeat"/>
    <property type="match status" value="1"/>
</dbReference>
<dbReference type="SUPFAM" id="SSF103612">
    <property type="entry name" value="SBT domain"/>
    <property type="match status" value="1"/>
</dbReference>
<evidence type="ECO:0000256" key="4">
    <source>
        <dbReference type="ARBA" id="ARBA00022771"/>
    </source>
</evidence>